<gene>
    <name evidence="1" type="ORF">TNCV_2068951</name>
</gene>
<dbReference type="EMBL" id="BMAU01021379">
    <property type="protein sequence ID" value="GFY27275.1"/>
    <property type="molecule type" value="Genomic_DNA"/>
</dbReference>
<accession>A0A8X6W2W1</accession>
<name>A0A8X6W2W1_TRICX</name>
<proteinExistence type="predicted"/>
<organism evidence="1 2">
    <name type="scientific">Trichonephila clavipes</name>
    <name type="common">Golden silk orbweaver</name>
    <name type="synonym">Nephila clavipes</name>
    <dbReference type="NCBI Taxonomy" id="2585209"/>
    <lineage>
        <taxon>Eukaryota</taxon>
        <taxon>Metazoa</taxon>
        <taxon>Ecdysozoa</taxon>
        <taxon>Arthropoda</taxon>
        <taxon>Chelicerata</taxon>
        <taxon>Arachnida</taxon>
        <taxon>Araneae</taxon>
        <taxon>Araneomorphae</taxon>
        <taxon>Entelegynae</taxon>
        <taxon>Araneoidea</taxon>
        <taxon>Nephilidae</taxon>
        <taxon>Trichonephila</taxon>
    </lineage>
</organism>
<keyword evidence="2" id="KW-1185">Reference proteome</keyword>
<sequence length="88" mass="9740">MVAVDFLFHENPPTCAGVELATLGHNDHSTEDTQIEVLMHVKSLQALSPANAVLEVRRGSCQLLCRPCHMSMVQNYEVGHQNSLRVTL</sequence>
<dbReference type="AlphaFoldDB" id="A0A8X6W2W1"/>
<comment type="caution">
    <text evidence="1">The sequence shown here is derived from an EMBL/GenBank/DDBJ whole genome shotgun (WGS) entry which is preliminary data.</text>
</comment>
<evidence type="ECO:0000313" key="2">
    <source>
        <dbReference type="Proteomes" id="UP000887159"/>
    </source>
</evidence>
<protein>
    <submittedName>
        <fullName evidence="1">Uncharacterized protein</fullName>
    </submittedName>
</protein>
<reference evidence="1" key="1">
    <citation type="submission" date="2020-08" db="EMBL/GenBank/DDBJ databases">
        <title>Multicomponent nature underlies the extraordinary mechanical properties of spider dragline silk.</title>
        <authorList>
            <person name="Kono N."/>
            <person name="Nakamura H."/>
            <person name="Mori M."/>
            <person name="Yoshida Y."/>
            <person name="Ohtoshi R."/>
            <person name="Malay A.D."/>
            <person name="Moran D.A.P."/>
            <person name="Tomita M."/>
            <person name="Numata K."/>
            <person name="Arakawa K."/>
        </authorList>
    </citation>
    <scope>NUCLEOTIDE SEQUENCE</scope>
</reference>
<dbReference type="Proteomes" id="UP000887159">
    <property type="component" value="Unassembled WGS sequence"/>
</dbReference>
<evidence type="ECO:0000313" key="1">
    <source>
        <dbReference type="EMBL" id="GFY27275.1"/>
    </source>
</evidence>